<dbReference type="FunFam" id="3.40.120.10:FF:000002">
    <property type="entry name" value="Phosphoglucosamine mutase"/>
    <property type="match status" value="1"/>
</dbReference>
<dbReference type="NCBIfam" id="TIGR01455">
    <property type="entry name" value="glmM"/>
    <property type="match status" value="1"/>
</dbReference>
<dbReference type="PROSITE" id="PS00710">
    <property type="entry name" value="PGM_PMM"/>
    <property type="match status" value="1"/>
</dbReference>
<evidence type="ECO:0000313" key="16">
    <source>
        <dbReference type="EMBL" id="GGA10344.1"/>
    </source>
</evidence>
<dbReference type="SUPFAM" id="SSF55957">
    <property type="entry name" value="Phosphoglucomutase, C-terminal domain"/>
    <property type="match status" value="1"/>
</dbReference>
<dbReference type="RefSeq" id="WP_188549963.1">
    <property type="nucleotide sequence ID" value="NZ_BMFY01000004.1"/>
</dbReference>
<feature type="domain" description="Alpha-D-phosphohexomutase C-terminal" evidence="12">
    <location>
        <begin position="377"/>
        <end position="440"/>
    </location>
</feature>
<evidence type="ECO:0000259" key="14">
    <source>
        <dbReference type="Pfam" id="PF02879"/>
    </source>
</evidence>
<name>A0A8J2TWZ0_9MICO</name>
<dbReference type="InterPro" id="IPR005843">
    <property type="entry name" value="A-D-PHexomutase_C"/>
</dbReference>
<dbReference type="Proteomes" id="UP000616114">
    <property type="component" value="Unassembled WGS sequence"/>
</dbReference>
<keyword evidence="4 9" id="KW-0460">Magnesium</keyword>
<dbReference type="FunFam" id="3.40.120.10:FF:000001">
    <property type="entry name" value="Phosphoglucosamine mutase"/>
    <property type="match status" value="1"/>
</dbReference>
<evidence type="ECO:0000259" key="15">
    <source>
        <dbReference type="Pfam" id="PF02880"/>
    </source>
</evidence>
<dbReference type="InterPro" id="IPR005845">
    <property type="entry name" value="A-D-PHexomutase_a/b/a-II"/>
</dbReference>
<evidence type="ECO:0000256" key="5">
    <source>
        <dbReference type="ARBA" id="ARBA00023235"/>
    </source>
</evidence>
<evidence type="ECO:0000256" key="3">
    <source>
        <dbReference type="ARBA" id="ARBA00022723"/>
    </source>
</evidence>
<comment type="catalytic activity">
    <reaction evidence="6 9 11">
        <text>alpha-D-glucosamine 1-phosphate = D-glucosamine 6-phosphate</text>
        <dbReference type="Rhea" id="RHEA:23424"/>
        <dbReference type="ChEBI" id="CHEBI:58516"/>
        <dbReference type="ChEBI" id="CHEBI:58725"/>
        <dbReference type="EC" id="5.4.2.10"/>
    </reaction>
</comment>
<keyword evidence="5 9" id="KW-0413">Isomerase</keyword>
<dbReference type="InterPro" id="IPR050060">
    <property type="entry name" value="Phosphoglucosamine_mutase"/>
</dbReference>
<dbReference type="Pfam" id="PF00408">
    <property type="entry name" value="PGM_PMM_IV"/>
    <property type="match status" value="1"/>
</dbReference>
<organism evidence="16 17">
    <name type="scientific">Sediminivirga luteola</name>
    <dbReference type="NCBI Taxonomy" id="1774748"/>
    <lineage>
        <taxon>Bacteria</taxon>
        <taxon>Bacillati</taxon>
        <taxon>Actinomycetota</taxon>
        <taxon>Actinomycetes</taxon>
        <taxon>Micrococcales</taxon>
        <taxon>Brevibacteriaceae</taxon>
        <taxon>Sediminivirga</taxon>
    </lineage>
</organism>
<dbReference type="PRINTS" id="PR00509">
    <property type="entry name" value="PGMPMM"/>
</dbReference>
<dbReference type="InterPro" id="IPR016066">
    <property type="entry name" value="A-D-PHexomutase_CS"/>
</dbReference>
<dbReference type="GO" id="GO:0005975">
    <property type="term" value="P:carbohydrate metabolic process"/>
    <property type="evidence" value="ECO:0007669"/>
    <property type="project" value="InterPro"/>
</dbReference>
<dbReference type="EC" id="5.4.2.10" evidence="7 9"/>
<comment type="similarity">
    <text evidence="1 9 10">Belongs to the phosphohexose mutase family.</text>
</comment>
<feature type="domain" description="Alpha-D-phosphohexomutase alpha/beta/alpha" evidence="13">
    <location>
        <begin position="3"/>
        <end position="136"/>
    </location>
</feature>
<dbReference type="SUPFAM" id="SSF53738">
    <property type="entry name" value="Phosphoglucomutase, first 3 domains"/>
    <property type="match status" value="3"/>
</dbReference>
<dbReference type="InterPro" id="IPR005846">
    <property type="entry name" value="A-D-PHexomutase_a/b/a-III"/>
</dbReference>
<feature type="binding site" evidence="9">
    <location>
        <position position="247"/>
    </location>
    <ligand>
        <name>Mg(2+)</name>
        <dbReference type="ChEBI" id="CHEBI:18420"/>
    </ligand>
</feature>
<evidence type="ECO:0000256" key="4">
    <source>
        <dbReference type="ARBA" id="ARBA00022842"/>
    </source>
</evidence>
<evidence type="ECO:0000256" key="6">
    <source>
        <dbReference type="ARBA" id="ARBA00050364"/>
    </source>
</evidence>
<feature type="binding site" evidence="9">
    <location>
        <position position="245"/>
    </location>
    <ligand>
        <name>Mg(2+)</name>
        <dbReference type="ChEBI" id="CHEBI:18420"/>
    </ligand>
</feature>
<dbReference type="GO" id="GO:0008966">
    <property type="term" value="F:phosphoglucosamine mutase activity"/>
    <property type="evidence" value="ECO:0007669"/>
    <property type="project" value="UniProtKB-UniRule"/>
</dbReference>
<evidence type="ECO:0000256" key="1">
    <source>
        <dbReference type="ARBA" id="ARBA00010231"/>
    </source>
</evidence>
<evidence type="ECO:0000256" key="8">
    <source>
        <dbReference type="ARBA" id="ARBA00068193"/>
    </source>
</evidence>
<dbReference type="PANTHER" id="PTHR42946:SF1">
    <property type="entry name" value="PHOSPHOGLUCOMUTASE (ALPHA-D-GLUCOSE-1,6-BISPHOSPHATE-DEPENDENT)"/>
    <property type="match status" value="1"/>
</dbReference>
<accession>A0A8J2TWZ0</accession>
<dbReference type="InterPro" id="IPR005844">
    <property type="entry name" value="A-D-PHexomutase_a/b/a-I"/>
</dbReference>
<evidence type="ECO:0000256" key="7">
    <source>
        <dbReference type="ARBA" id="ARBA00066330"/>
    </source>
</evidence>
<keyword evidence="17" id="KW-1185">Reference proteome</keyword>
<dbReference type="Pfam" id="PF02878">
    <property type="entry name" value="PGM_PMM_I"/>
    <property type="match status" value="1"/>
</dbReference>
<dbReference type="EMBL" id="BMFY01000004">
    <property type="protein sequence ID" value="GGA10344.1"/>
    <property type="molecule type" value="Genomic_DNA"/>
</dbReference>
<feature type="binding site" description="via phosphate group" evidence="9">
    <location>
        <position position="104"/>
    </location>
    <ligand>
        <name>Mg(2+)</name>
        <dbReference type="ChEBI" id="CHEBI:18420"/>
    </ligand>
</feature>
<dbReference type="Pfam" id="PF02880">
    <property type="entry name" value="PGM_PMM_III"/>
    <property type="match status" value="1"/>
</dbReference>
<dbReference type="Gene3D" id="3.30.310.50">
    <property type="entry name" value="Alpha-D-phosphohexomutase, C-terminal domain"/>
    <property type="match status" value="1"/>
</dbReference>
<reference evidence="16" key="2">
    <citation type="submission" date="2020-09" db="EMBL/GenBank/DDBJ databases">
        <authorList>
            <person name="Sun Q."/>
            <person name="Zhou Y."/>
        </authorList>
    </citation>
    <scope>NUCLEOTIDE SEQUENCE</scope>
    <source>
        <strain evidence="16">CGMCC 1.12785</strain>
    </source>
</reference>
<evidence type="ECO:0000256" key="9">
    <source>
        <dbReference type="HAMAP-Rule" id="MF_01554"/>
    </source>
</evidence>
<comment type="cofactor">
    <cofactor evidence="9">
        <name>Mg(2+)</name>
        <dbReference type="ChEBI" id="CHEBI:18420"/>
    </cofactor>
    <text evidence="9">Binds 1 Mg(2+) ion per subunit.</text>
</comment>
<feature type="binding site" evidence="9">
    <location>
        <position position="243"/>
    </location>
    <ligand>
        <name>Mg(2+)</name>
        <dbReference type="ChEBI" id="CHEBI:18420"/>
    </ligand>
</feature>
<comment type="caution">
    <text evidence="16">The sequence shown here is derived from an EMBL/GenBank/DDBJ whole genome shotgun (WGS) entry which is preliminary data.</text>
</comment>
<feature type="modified residue" description="Phosphoserine" evidence="9">
    <location>
        <position position="104"/>
    </location>
</feature>
<keyword evidence="3 9" id="KW-0479">Metal-binding</keyword>
<feature type="domain" description="Alpha-D-phosphohexomutase alpha/beta/alpha" evidence="14">
    <location>
        <begin position="158"/>
        <end position="256"/>
    </location>
</feature>
<proteinExistence type="inferred from homology"/>
<dbReference type="HAMAP" id="MF_01554_B">
    <property type="entry name" value="GlmM_B"/>
    <property type="match status" value="1"/>
</dbReference>
<keyword evidence="2 9" id="KW-0597">Phosphoprotein</keyword>
<comment type="function">
    <text evidence="9 11">Catalyzes the conversion of glucosamine-6-phosphate to glucosamine-1-phosphate.</text>
</comment>
<dbReference type="Pfam" id="PF02879">
    <property type="entry name" value="PGM_PMM_II"/>
    <property type="match status" value="1"/>
</dbReference>
<evidence type="ECO:0000259" key="12">
    <source>
        <dbReference type="Pfam" id="PF00408"/>
    </source>
</evidence>
<dbReference type="FunFam" id="3.30.310.50:FF:000001">
    <property type="entry name" value="Phosphoglucosamine mutase"/>
    <property type="match status" value="1"/>
</dbReference>
<dbReference type="InterPro" id="IPR005841">
    <property type="entry name" value="Alpha-D-phosphohexomutase_SF"/>
</dbReference>
<sequence length="452" mass="47221">MARLFGTDGVRGLANKDVTVELALDVSVAAARVLGASGRSSGRRPVAVVGRDTRISGDFLAAAVCAGLASAGVEVHDAGVLPTPGLAYAVQRSDADLGVMLSASHNPMPDNGIKFFARGGTKLPDHVEDEIEALIGTDWERPTGADVGRVVRYPAATDQYTEHLVAQLGGDRPLAGLRVVVDCAHGAASIVGPAALRQAGAEVIVMGAEPNGHNINDGIGSTHTQPLQAAVLEHAADAGVAFDGDADRCLAVDSQGRLVDGDQIMGILAIGLKESGKLAKNTLVTTVMSNLGLRLAMQRYGIDVVQTAVGDRYVLEEMLEHGYVLGGEQSGHLLMLDHGTTGDGVQTALHLLGRMVDSRRTLADLAAEIAKLPQVLINVPDVDKNRVSEAVIVGAVAEVETELGETGRVLLRASGTEPLIRVMVEAETEEIARDKAQYLADVVGRELGFSRV</sequence>
<dbReference type="GO" id="GO:0009252">
    <property type="term" value="P:peptidoglycan biosynthetic process"/>
    <property type="evidence" value="ECO:0007669"/>
    <property type="project" value="TreeGrafter"/>
</dbReference>
<evidence type="ECO:0000256" key="10">
    <source>
        <dbReference type="RuleBase" id="RU004326"/>
    </source>
</evidence>
<dbReference type="GO" id="GO:0005829">
    <property type="term" value="C:cytosol"/>
    <property type="evidence" value="ECO:0007669"/>
    <property type="project" value="TreeGrafter"/>
</dbReference>
<dbReference type="PANTHER" id="PTHR42946">
    <property type="entry name" value="PHOSPHOHEXOSE MUTASE"/>
    <property type="match status" value="1"/>
</dbReference>
<gene>
    <name evidence="9 16" type="primary">glmM</name>
    <name evidence="16" type="ORF">GCM10011333_11320</name>
</gene>
<dbReference type="Gene3D" id="3.40.120.10">
    <property type="entry name" value="Alpha-D-Glucose-1,6-Bisphosphate, subunit A, domain 3"/>
    <property type="match status" value="3"/>
</dbReference>
<dbReference type="GO" id="GO:0006048">
    <property type="term" value="P:UDP-N-acetylglucosamine biosynthetic process"/>
    <property type="evidence" value="ECO:0007669"/>
    <property type="project" value="TreeGrafter"/>
</dbReference>
<feature type="domain" description="Alpha-D-phosphohexomutase alpha/beta/alpha" evidence="15">
    <location>
        <begin position="260"/>
        <end position="369"/>
    </location>
</feature>
<feature type="active site" description="Phosphoserine intermediate" evidence="9">
    <location>
        <position position="104"/>
    </location>
</feature>
<comment type="PTM">
    <text evidence="9">Activated by phosphorylation.</text>
</comment>
<dbReference type="CDD" id="cd05802">
    <property type="entry name" value="GlmM"/>
    <property type="match status" value="1"/>
</dbReference>
<reference evidence="16" key="1">
    <citation type="journal article" date="2014" name="Int. J. Syst. Evol. Microbiol.">
        <title>Complete genome sequence of Corynebacterium casei LMG S-19264T (=DSM 44701T), isolated from a smear-ripened cheese.</title>
        <authorList>
            <consortium name="US DOE Joint Genome Institute (JGI-PGF)"/>
            <person name="Walter F."/>
            <person name="Albersmeier A."/>
            <person name="Kalinowski J."/>
            <person name="Ruckert C."/>
        </authorList>
    </citation>
    <scope>NUCLEOTIDE SEQUENCE</scope>
    <source>
        <strain evidence="16">CGMCC 1.12785</strain>
    </source>
</reference>
<evidence type="ECO:0000256" key="11">
    <source>
        <dbReference type="RuleBase" id="RU004327"/>
    </source>
</evidence>
<evidence type="ECO:0000256" key="2">
    <source>
        <dbReference type="ARBA" id="ARBA00022553"/>
    </source>
</evidence>
<dbReference type="GO" id="GO:0000287">
    <property type="term" value="F:magnesium ion binding"/>
    <property type="evidence" value="ECO:0007669"/>
    <property type="project" value="UniProtKB-UniRule"/>
</dbReference>
<evidence type="ECO:0000259" key="13">
    <source>
        <dbReference type="Pfam" id="PF02878"/>
    </source>
</evidence>
<dbReference type="InterPro" id="IPR006352">
    <property type="entry name" value="GlmM_bact"/>
</dbReference>
<dbReference type="AlphaFoldDB" id="A0A8J2TWZ0"/>
<evidence type="ECO:0000313" key="17">
    <source>
        <dbReference type="Proteomes" id="UP000616114"/>
    </source>
</evidence>
<dbReference type="InterPro" id="IPR016055">
    <property type="entry name" value="A-D-PHexomutase_a/b/a-I/II/III"/>
</dbReference>
<dbReference type="GO" id="GO:0004615">
    <property type="term" value="F:phosphomannomutase activity"/>
    <property type="evidence" value="ECO:0007669"/>
    <property type="project" value="TreeGrafter"/>
</dbReference>
<protein>
    <recommendedName>
        <fullName evidence="8 9">Phosphoglucosamine mutase</fullName>
        <ecNumber evidence="7 9">5.4.2.10</ecNumber>
    </recommendedName>
</protein>
<dbReference type="InterPro" id="IPR036900">
    <property type="entry name" value="A-D-PHexomutase_C_sf"/>
</dbReference>